<dbReference type="InterPro" id="IPR012338">
    <property type="entry name" value="Beta-lactam/transpept-like"/>
</dbReference>
<dbReference type="PANTHER" id="PTHR22935">
    <property type="entry name" value="PENICILLIN-BINDING PROTEIN"/>
    <property type="match status" value="1"/>
</dbReference>
<dbReference type="KEGG" id="ftj:FTUN_6354"/>
<dbReference type="Proteomes" id="UP000503447">
    <property type="component" value="Chromosome"/>
</dbReference>
<dbReference type="AlphaFoldDB" id="A0A6M5YXM5"/>
<sequence length="362" mass="38458">MRCLVLVSVSLFAAASARGADFKPDLDRLAEPLTKDKPAVGLVVGVWADGKPQVYGYGRVTTAAGEAAPDGDTLFEIGSVTKALTGVLLADAVARKEVGLDDPANTHLPADLKIRSKPDRPVTLLHLATHRSGLPVQPPLLGLTARNRANPYADYVRPKLVRLMGALEPAQEPGAEYRYSNLGVGLLGHALVTAAKADRYDALVRERVCRPLGLADTGEALTGAQKARLARGHNAKLDPTDPWDFATLEACGGLRSSANDLLRFAAANLGEVQTPLLAVLKASHEKREPAGSELIEIGLCWHRLKLKSGEHVVWHNGGTGGFRSMVAFTPATKRAVVVLCAADVGPEVDKLALQALEQVQPK</sequence>
<proteinExistence type="inferred from homology"/>
<dbReference type="Gene3D" id="3.40.710.10">
    <property type="entry name" value="DD-peptidase/beta-lactamase superfamily"/>
    <property type="match status" value="1"/>
</dbReference>
<feature type="domain" description="Beta-lactamase-related" evidence="3">
    <location>
        <begin position="26"/>
        <end position="356"/>
    </location>
</feature>
<dbReference type="SUPFAM" id="SSF56601">
    <property type="entry name" value="beta-lactamase/transpeptidase-like"/>
    <property type="match status" value="1"/>
</dbReference>
<organism evidence="4 5">
    <name type="scientific">Frigoriglobus tundricola</name>
    <dbReference type="NCBI Taxonomy" id="2774151"/>
    <lineage>
        <taxon>Bacteria</taxon>
        <taxon>Pseudomonadati</taxon>
        <taxon>Planctomycetota</taxon>
        <taxon>Planctomycetia</taxon>
        <taxon>Gemmatales</taxon>
        <taxon>Gemmataceae</taxon>
        <taxon>Frigoriglobus</taxon>
    </lineage>
</organism>
<feature type="chain" id="PRO_5026982776" evidence="2">
    <location>
        <begin position="20"/>
        <end position="362"/>
    </location>
</feature>
<dbReference type="EMBL" id="CP053452">
    <property type="protein sequence ID" value="QJW98759.1"/>
    <property type="molecule type" value="Genomic_DNA"/>
</dbReference>
<feature type="signal peptide" evidence="2">
    <location>
        <begin position="1"/>
        <end position="19"/>
    </location>
</feature>
<evidence type="ECO:0000256" key="1">
    <source>
        <dbReference type="ARBA" id="ARBA00038473"/>
    </source>
</evidence>
<name>A0A6M5YXM5_9BACT</name>
<accession>A0A6M5YXM5</accession>
<dbReference type="RefSeq" id="WP_171473864.1">
    <property type="nucleotide sequence ID" value="NZ_CP053452.2"/>
</dbReference>
<comment type="similarity">
    <text evidence="1">Belongs to the beta-lactamase family.</text>
</comment>
<evidence type="ECO:0000256" key="2">
    <source>
        <dbReference type="SAM" id="SignalP"/>
    </source>
</evidence>
<dbReference type="InterPro" id="IPR051478">
    <property type="entry name" value="Beta-lactamase-like_AB/R"/>
</dbReference>
<dbReference type="Pfam" id="PF00144">
    <property type="entry name" value="Beta-lactamase"/>
    <property type="match status" value="1"/>
</dbReference>
<evidence type="ECO:0000313" key="5">
    <source>
        <dbReference type="Proteomes" id="UP000503447"/>
    </source>
</evidence>
<dbReference type="PANTHER" id="PTHR22935:SF95">
    <property type="entry name" value="BETA-LACTAMASE-LIKE 1-RELATED"/>
    <property type="match status" value="1"/>
</dbReference>
<keyword evidence="5" id="KW-1185">Reference proteome</keyword>
<reference evidence="5" key="1">
    <citation type="submission" date="2020-05" db="EMBL/GenBank/DDBJ databases">
        <title>Frigoriglobus tundricola gen. nov., sp. nov., a psychrotolerant cellulolytic planctomycete of the family Gemmataceae with two divergent copies of 16S rRNA gene.</title>
        <authorList>
            <person name="Kulichevskaya I.S."/>
            <person name="Ivanova A.A."/>
            <person name="Naumoff D.G."/>
            <person name="Beletsky A.V."/>
            <person name="Rijpstra W.I.C."/>
            <person name="Sinninghe Damste J.S."/>
            <person name="Mardanov A.V."/>
            <person name="Ravin N.V."/>
            <person name="Dedysh S.N."/>
        </authorList>
    </citation>
    <scope>NUCLEOTIDE SEQUENCE [LARGE SCALE GENOMIC DNA]</scope>
    <source>
        <strain evidence="5">PL17</strain>
    </source>
</reference>
<evidence type="ECO:0000313" key="4">
    <source>
        <dbReference type="EMBL" id="QJW98759.1"/>
    </source>
</evidence>
<evidence type="ECO:0000259" key="3">
    <source>
        <dbReference type="Pfam" id="PF00144"/>
    </source>
</evidence>
<protein>
    <submittedName>
        <fullName evidence="4">Beta-lactamase class C-like and penicillin binding proteins (PBPs) superfamily</fullName>
    </submittedName>
</protein>
<keyword evidence="2" id="KW-0732">Signal</keyword>
<gene>
    <name evidence="4" type="ORF">FTUN_6354</name>
</gene>
<dbReference type="InterPro" id="IPR001466">
    <property type="entry name" value="Beta-lactam-related"/>
</dbReference>